<evidence type="ECO:0000313" key="2">
    <source>
        <dbReference type="Proteomes" id="UP000308271"/>
    </source>
</evidence>
<dbReference type="OrthoDB" id="595024at2"/>
<evidence type="ECO:0008006" key="3">
    <source>
        <dbReference type="Google" id="ProtNLM"/>
    </source>
</evidence>
<organism evidence="1 2">
    <name type="scientific">Chlorobaculum thiosulfatiphilum</name>
    <name type="common">Chlorobium limicola f.sp. thiosulfatophilum</name>
    <dbReference type="NCBI Taxonomy" id="115852"/>
    <lineage>
        <taxon>Bacteria</taxon>
        <taxon>Pseudomonadati</taxon>
        <taxon>Chlorobiota</taxon>
        <taxon>Chlorobiia</taxon>
        <taxon>Chlorobiales</taxon>
        <taxon>Chlorobiaceae</taxon>
        <taxon>Chlorobaculum</taxon>
    </lineage>
</organism>
<dbReference type="RefSeq" id="WP_139457903.1">
    <property type="nucleotide sequence ID" value="NZ_VDCH01000048.1"/>
</dbReference>
<name>A0A5C4RXY2_CHLTI</name>
<evidence type="ECO:0000313" key="1">
    <source>
        <dbReference type="EMBL" id="TNJ36153.1"/>
    </source>
</evidence>
<protein>
    <recommendedName>
        <fullName evidence="3">STAS/SEC14 domain-containing protein</fullName>
    </recommendedName>
</protein>
<gene>
    <name evidence="1" type="ORF">FGF66_12200</name>
</gene>
<keyword evidence="2" id="KW-1185">Reference proteome</keyword>
<sequence length="128" mass="14328">MAITYITEINEDLLLITTSGRDENVREVIDYGSAVIDLAVRHSATLILCDERNLEYALDTFDTFQSAKEIADLAPKVARIAIVCSAKFLKDGKFWETVAVNRSLQVRVDTDIDRAKVWLFESSNQASA</sequence>
<dbReference type="EMBL" id="VDCH01000048">
    <property type="protein sequence ID" value="TNJ36153.1"/>
    <property type="molecule type" value="Genomic_DNA"/>
</dbReference>
<proteinExistence type="predicted"/>
<comment type="caution">
    <text evidence="1">The sequence shown here is derived from an EMBL/GenBank/DDBJ whole genome shotgun (WGS) entry which is preliminary data.</text>
</comment>
<dbReference type="AlphaFoldDB" id="A0A5C4RXY2"/>
<accession>A0A5C4RXY2</accession>
<reference evidence="1 2" key="1">
    <citation type="submission" date="2019-05" db="EMBL/GenBank/DDBJ databases">
        <title>Draft Whole-Genome sequence of the green sulfur bacterium Chlorobaculum thiosulfatiphilum DSM 249.</title>
        <authorList>
            <person name="Meyer T.E."/>
            <person name="Kyndt J.A."/>
        </authorList>
    </citation>
    <scope>NUCLEOTIDE SEQUENCE [LARGE SCALE GENOMIC DNA]</scope>
    <source>
        <strain evidence="1 2">DSM 249</strain>
    </source>
</reference>
<dbReference type="Proteomes" id="UP000308271">
    <property type="component" value="Unassembled WGS sequence"/>
</dbReference>